<gene>
    <name evidence="1" type="ORF">COY73_01305</name>
</gene>
<name>A0A2M7R6L8_9BACT</name>
<accession>A0A2M7R6L8</accession>
<organism evidence="1 2">
    <name type="scientific">Candidatus Nealsonbacteria bacterium CG_4_10_14_0_8_um_filter_37_14</name>
    <dbReference type="NCBI Taxonomy" id="1974684"/>
    <lineage>
        <taxon>Bacteria</taxon>
        <taxon>Candidatus Nealsoniibacteriota</taxon>
    </lineage>
</organism>
<sequence length="133" mass="16048">MRRKSIKNLKLKNRSELKRIDYTIYQIALERGESSAKKVFQVLEIWKNWQWILSYGENPKWGYDDYILHRDGWFMTLDGEMVDFQIKSSLRAARKHLKEYPVRVIVVGSEIIINELDKKMRQIFKDKLPEEVK</sequence>
<evidence type="ECO:0000313" key="2">
    <source>
        <dbReference type="Proteomes" id="UP000230767"/>
    </source>
</evidence>
<reference evidence="2" key="1">
    <citation type="submission" date="2017-09" db="EMBL/GenBank/DDBJ databases">
        <title>Depth-based differentiation of microbial function through sediment-hosted aquifers and enrichment of novel symbionts in the deep terrestrial subsurface.</title>
        <authorList>
            <person name="Probst A.J."/>
            <person name="Ladd B."/>
            <person name="Jarett J.K."/>
            <person name="Geller-Mcgrath D.E."/>
            <person name="Sieber C.M.K."/>
            <person name="Emerson J.B."/>
            <person name="Anantharaman K."/>
            <person name="Thomas B.C."/>
            <person name="Malmstrom R."/>
            <person name="Stieglmeier M."/>
            <person name="Klingl A."/>
            <person name="Woyke T."/>
            <person name="Ryan C.M."/>
            <person name="Banfield J.F."/>
        </authorList>
    </citation>
    <scope>NUCLEOTIDE SEQUENCE [LARGE SCALE GENOMIC DNA]</scope>
</reference>
<dbReference type="AlphaFoldDB" id="A0A2M7R6L8"/>
<protein>
    <submittedName>
        <fullName evidence="1">Uncharacterized protein</fullName>
    </submittedName>
</protein>
<dbReference type="Proteomes" id="UP000230767">
    <property type="component" value="Unassembled WGS sequence"/>
</dbReference>
<dbReference type="EMBL" id="PFLW01000038">
    <property type="protein sequence ID" value="PIY89294.1"/>
    <property type="molecule type" value="Genomic_DNA"/>
</dbReference>
<evidence type="ECO:0000313" key="1">
    <source>
        <dbReference type="EMBL" id="PIY89294.1"/>
    </source>
</evidence>
<comment type="caution">
    <text evidence="1">The sequence shown here is derived from an EMBL/GenBank/DDBJ whole genome shotgun (WGS) entry which is preliminary data.</text>
</comment>
<proteinExistence type="predicted"/>